<name>A0A5C5WRQ8_9BACT</name>
<keyword evidence="2" id="KW-0808">Transferase</keyword>
<dbReference type="EC" id="2.1.1.164" evidence="2"/>
<protein>
    <submittedName>
        <fullName evidence="2">Demethylrebeccamycin-D-glucose O-methyltransferase</fullName>
        <ecNumber evidence="2">2.1.1.164</ecNumber>
    </submittedName>
</protein>
<evidence type="ECO:0000259" key="1">
    <source>
        <dbReference type="Pfam" id="PF13847"/>
    </source>
</evidence>
<dbReference type="GO" id="GO:0032259">
    <property type="term" value="P:methylation"/>
    <property type="evidence" value="ECO:0007669"/>
    <property type="project" value="UniProtKB-KW"/>
</dbReference>
<sequence>MNLHRIPEPAPIDARADAAAYHEMDHSLVNQQFVDDLFKNGKVGPRVMDIGCGPADIPIRIGKRLSESEYGYAAAPWQIMAIDNEVEMLEIAKMEIEIAGLADRITLQFGDVTAFDIYDDGFADTVVSNTLVHHCSEPAQAIAELVRVTAPGGRMFIRDLVRPSTHEEIERLVGLHGEGESEYAQQLLRQSLLASLSLQETEEIIRGLGVEVHCVQMTSDRHWTIDWKRPE</sequence>
<proteinExistence type="predicted"/>
<dbReference type="CDD" id="cd02440">
    <property type="entry name" value="AdoMet_MTases"/>
    <property type="match status" value="1"/>
</dbReference>
<evidence type="ECO:0000313" key="3">
    <source>
        <dbReference type="Proteomes" id="UP000316598"/>
    </source>
</evidence>
<dbReference type="Gene3D" id="3.40.50.150">
    <property type="entry name" value="Vaccinia Virus protein VP39"/>
    <property type="match status" value="1"/>
</dbReference>
<dbReference type="AlphaFoldDB" id="A0A5C5WRQ8"/>
<dbReference type="GO" id="GO:0102082">
    <property type="term" value="F:demethylrebeccamycin--D-glucose O-methyltransferase activity"/>
    <property type="evidence" value="ECO:0007669"/>
    <property type="project" value="UniProtKB-EC"/>
</dbReference>
<dbReference type="PANTHER" id="PTHR43591:SF109">
    <property type="entry name" value="METHYLTRANSFERASE TYPE 11 DOMAIN-CONTAINING PROTEIN"/>
    <property type="match status" value="1"/>
</dbReference>
<dbReference type="Proteomes" id="UP000316598">
    <property type="component" value="Unassembled WGS sequence"/>
</dbReference>
<keyword evidence="2" id="KW-0489">Methyltransferase</keyword>
<feature type="domain" description="Methyltransferase" evidence="1">
    <location>
        <begin position="44"/>
        <end position="166"/>
    </location>
</feature>
<dbReference type="InterPro" id="IPR029063">
    <property type="entry name" value="SAM-dependent_MTases_sf"/>
</dbReference>
<keyword evidence="3" id="KW-1185">Reference proteome</keyword>
<dbReference type="Pfam" id="PF13847">
    <property type="entry name" value="Methyltransf_31"/>
    <property type="match status" value="1"/>
</dbReference>
<reference evidence="2 3" key="1">
    <citation type="submission" date="2019-02" db="EMBL/GenBank/DDBJ databases">
        <title>Deep-cultivation of Planctomycetes and their phenomic and genomic characterization uncovers novel biology.</title>
        <authorList>
            <person name="Wiegand S."/>
            <person name="Jogler M."/>
            <person name="Boedeker C."/>
            <person name="Pinto D."/>
            <person name="Vollmers J."/>
            <person name="Rivas-Marin E."/>
            <person name="Kohn T."/>
            <person name="Peeters S.H."/>
            <person name="Heuer A."/>
            <person name="Rast P."/>
            <person name="Oberbeckmann S."/>
            <person name="Bunk B."/>
            <person name="Jeske O."/>
            <person name="Meyerdierks A."/>
            <person name="Storesund J.E."/>
            <person name="Kallscheuer N."/>
            <person name="Luecker S."/>
            <person name="Lage O.M."/>
            <person name="Pohl T."/>
            <person name="Merkel B.J."/>
            <person name="Hornburger P."/>
            <person name="Mueller R.-W."/>
            <person name="Bruemmer F."/>
            <person name="Labrenz M."/>
            <person name="Spormann A.M."/>
            <person name="Op Den Camp H."/>
            <person name="Overmann J."/>
            <person name="Amann R."/>
            <person name="Jetten M.S.M."/>
            <person name="Mascher T."/>
            <person name="Medema M.H."/>
            <person name="Devos D.P."/>
            <person name="Kaster A.-K."/>
            <person name="Ovreas L."/>
            <person name="Rohde M."/>
            <person name="Galperin M.Y."/>
            <person name="Jogler C."/>
        </authorList>
    </citation>
    <scope>NUCLEOTIDE SEQUENCE [LARGE SCALE GENOMIC DNA]</scope>
    <source>
        <strain evidence="2 3">Pla22</strain>
    </source>
</reference>
<dbReference type="SUPFAM" id="SSF53335">
    <property type="entry name" value="S-adenosyl-L-methionine-dependent methyltransferases"/>
    <property type="match status" value="1"/>
</dbReference>
<dbReference type="InterPro" id="IPR025714">
    <property type="entry name" value="Methyltranfer_dom"/>
</dbReference>
<gene>
    <name evidence="2" type="primary">rebM_1</name>
    <name evidence="2" type="ORF">Pla22_01260</name>
</gene>
<organism evidence="2 3">
    <name type="scientific">Rubripirellula amarantea</name>
    <dbReference type="NCBI Taxonomy" id="2527999"/>
    <lineage>
        <taxon>Bacteria</taxon>
        <taxon>Pseudomonadati</taxon>
        <taxon>Planctomycetota</taxon>
        <taxon>Planctomycetia</taxon>
        <taxon>Pirellulales</taxon>
        <taxon>Pirellulaceae</taxon>
        <taxon>Rubripirellula</taxon>
    </lineage>
</organism>
<accession>A0A5C5WRQ8</accession>
<dbReference type="PANTHER" id="PTHR43591">
    <property type="entry name" value="METHYLTRANSFERASE"/>
    <property type="match status" value="1"/>
</dbReference>
<dbReference type="RefSeq" id="WP_242631711.1">
    <property type="nucleotide sequence ID" value="NZ_SJPI01000001.1"/>
</dbReference>
<comment type="caution">
    <text evidence="2">The sequence shown here is derived from an EMBL/GenBank/DDBJ whole genome shotgun (WGS) entry which is preliminary data.</text>
</comment>
<dbReference type="EMBL" id="SJPI01000001">
    <property type="protein sequence ID" value="TWT52502.1"/>
    <property type="molecule type" value="Genomic_DNA"/>
</dbReference>
<evidence type="ECO:0000313" key="2">
    <source>
        <dbReference type="EMBL" id="TWT52502.1"/>
    </source>
</evidence>